<dbReference type="InParanoid" id="A0A0V0Q9X8"/>
<comment type="caution">
    <text evidence="2">The sequence shown here is derived from an EMBL/GenBank/DDBJ whole genome shotgun (WGS) entry which is preliminary data.</text>
</comment>
<keyword evidence="3" id="KW-1185">Reference proteome</keyword>
<organism evidence="2 3">
    <name type="scientific">Pseudocohnilembus persalinus</name>
    <name type="common">Ciliate</name>
    <dbReference type="NCBI Taxonomy" id="266149"/>
    <lineage>
        <taxon>Eukaryota</taxon>
        <taxon>Sar</taxon>
        <taxon>Alveolata</taxon>
        <taxon>Ciliophora</taxon>
        <taxon>Intramacronucleata</taxon>
        <taxon>Oligohymenophorea</taxon>
        <taxon>Scuticociliatia</taxon>
        <taxon>Philasterida</taxon>
        <taxon>Pseudocohnilembidae</taxon>
        <taxon>Pseudocohnilembus</taxon>
    </lineage>
</organism>
<evidence type="ECO:0000256" key="1">
    <source>
        <dbReference type="SAM" id="Coils"/>
    </source>
</evidence>
<feature type="coiled-coil region" evidence="1">
    <location>
        <begin position="310"/>
        <end position="337"/>
    </location>
</feature>
<proteinExistence type="predicted"/>
<feature type="coiled-coil region" evidence="1">
    <location>
        <begin position="214"/>
        <end position="277"/>
    </location>
</feature>
<evidence type="ECO:0000313" key="3">
    <source>
        <dbReference type="Proteomes" id="UP000054937"/>
    </source>
</evidence>
<gene>
    <name evidence="2" type="ORF">PPERSA_11598</name>
</gene>
<evidence type="ECO:0000313" key="2">
    <source>
        <dbReference type="EMBL" id="KRW98997.1"/>
    </source>
</evidence>
<dbReference type="Proteomes" id="UP000054937">
    <property type="component" value="Unassembled WGS sequence"/>
</dbReference>
<reference evidence="2 3" key="1">
    <citation type="journal article" date="2015" name="Sci. Rep.">
        <title>Genome of the facultative scuticociliatosis pathogen Pseudocohnilembus persalinus provides insight into its virulence through horizontal gene transfer.</title>
        <authorList>
            <person name="Xiong J."/>
            <person name="Wang G."/>
            <person name="Cheng J."/>
            <person name="Tian M."/>
            <person name="Pan X."/>
            <person name="Warren A."/>
            <person name="Jiang C."/>
            <person name="Yuan D."/>
            <person name="Miao W."/>
        </authorList>
    </citation>
    <scope>NUCLEOTIDE SEQUENCE [LARGE SCALE GENOMIC DNA]</scope>
    <source>
        <strain evidence="2">36N120E</strain>
    </source>
</reference>
<feature type="coiled-coil region" evidence="1">
    <location>
        <begin position="129"/>
        <end position="166"/>
    </location>
</feature>
<keyword evidence="1" id="KW-0175">Coiled coil</keyword>
<accession>A0A0V0Q9X8</accession>
<protein>
    <submittedName>
        <fullName evidence="2">Uncharacterized protein</fullName>
    </submittedName>
</protein>
<name>A0A0V0Q9X8_PSEPJ</name>
<dbReference type="AlphaFoldDB" id="A0A0V0Q9X8"/>
<dbReference type="EMBL" id="LDAU01000223">
    <property type="protein sequence ID" value="KRW98997.1"/>
    <property type="molecule type" value="Genomic_DNA"/>
</dbReference>
<feature type="coiled-coil region" evidence="1">
    <location>
        <begin position="40"/>
        <end position="93"/>
    </location>
</feature>
<sequence>MSQYHSFTNPTISKEQRQKIEEEVKKNLFKLPDEEEIEDNLNKQEQLKKLDEEYQIKKAELEMKKNQLAADKISKLEEEQNRLAKRLEEIINDPEEEEEFEKKIEVIKQRLQVKDRNEKDLKVQKEIDLKRKEHEIEKKVKKKLELERLLERKKLLNQQFEMAQFQYDVIREEEEARNIENITLLERALKRKGLEGNIDEKDKKLIAMTLAGHQADVDKEVEMILEQVQSLKEQKKKEEQMNNKEKQKQLNDKRFQLMQKQEELIKKKAIYNELRKKGDQFLEEMALGNAPPQEFIEKNLQYNDEDYREFRTVEQIVERTKQQIETAQDKIYELRKDLDENQYRYLDEINYYKGELKPLIERMNPESVFIAKFIIDICIDNVLKKEIDDKNLMDAADFKLKYLEEKKQKLEKFEDKQFDQQIMKQIRNEMISRVYKQLALEAGNEIVTINNMAKNKAENIIVRALKQERPINNNVNE</sequence>